<feature type="compositionally biased region" description="Basic and acidic residues" evidence="1">
    <location>
        <begin position="150"/>
        <end position="165"/>
    </location>
</feature>
<sequence>MSGGTAKNRDWYDATAVRSSAELGTTVTARNFFADSLNDWATHGDGFGSHATLTAFGAFSFDDDLLLNVFGDLLFNVALTFTSLMRESLLLAAIVAVLELDVLAAKAKWAAAARSEDECSDQRGDDECEMFHGVGHIVIGTDEGMQTNYDGRKKEPVSFPDKGAR</sequence>
<proteinExistence type="predicted"/>
<feature type="region of interest" description="Disordered" evidence="1">
    <location>
        <begin position="144"/>
        <end position="165"/>
    </location>
</feature>
<evidence type="ECO:0000313" key="2">
    <source>
        <dbReference type="EMBL" id="GHC53789.1"/>
    </source>
</evidence>
<evidence type="ECO:0000256" key="1">
    <source>
        <dbReference type="SAM" id="MobiDB-lite"/>
    </source>
</evidence>
<reference evidence="2" key="1">
    <citation type="journal article" date="2014" name="Int. J. Syst. Evol. Microbiol.">
        <title>Complete genome sequence of Corynebacterium casei LMG S-19264T (=DSM 44701T), isolated from a smear-ripened cheese.</title>
        <authorList>
            <consortium name="US DOE Joint Genome Institute (JGI-PGF)"/>
            <person name="Walter F."/>
            <person name="Albersmeier A."/>
            <person name="Kalinowski J."/>
            <person name="Ruckert C."/>
        </authorList>
    </citation>
    <scope>NUCLEOTIDE SEQUENCE</scope>
    <source>
        <strain evidence="2">KCTC 12988</strain>
    </source>
</reference>
<organism evidence="2 3">
    <name type="scientific">Roseibacillus persicicus</name>
    <dbReference type="NCBI Taxonomy" id="454148"/>
    <lineage>
        <taxon>Bacteria</taxon>
        <taxon>Pseudomonadati</taxon>
        <taxon>Verrucomicrobiota</taxon>
        <taxon>Verrucomicrobiia</taxon>
        <taxon>Verrucomicrobiales</taxon>
        <taxon>Verrucomicrobiaceae</taxon>
        <taxon>Roseibacillus</taxon>
    </lineage>
</organism>
<dbReference type="AlphaFoldDB" id="A0A918WJP0"/>
<name>A0A918WJP0_9BACT</name>
<dbReference type="EMBL" id="BMXI01000008">
    <property type="protein sequence ID" value="GHC53789.1"/>
    <property type="molecule type" value="Genomic_DNA"/>
</dbReference>
<reference evidence="2" key="2">
    <citation type="submission" date="2020-09" db="EMBL/GenBank/DDBJ databases">
        <authorList>
            <person name="Sun Q."/>
            <person name="Kim S."/>
        </authorList>
    </citation>
    <scope>NUCLEOTIDE SEQUENCE</scope>
    <source>
        <strain evidence="2">KCTC 12988</strain>
    </source>
</reference>
<protein>
    <submittedName>
        <fullName evidence="2">Uncharacterized protein</fullName>
    </submittedName>
</protein>
<keyword evidence="3" id="KW-1185">Reference proteome</keyword>
<evidence type="ECO:0000313" key="3">
    <source>
        <dbReference type="Proteomes" id="UP000644507"/>
    </source>
</evidence>
<gene>
    <name evidence="2" type="ORF">GCM10007100_20080</name>
</gene>
<comment type="caution">
    <text evidence="2">The sequence shown here is derived from an EMBL/GenBank/DDBJ whole genome shotgun (WGS) entry which is preliminary data.</text>
</comment>
<accession>A0A918WJP0</accession>
<dbReference type="Proteomes" id="UP000644507">
    <property type="component" value="Unassembled WGS sequence"/>
</dbReference>